<accession>A0A378W1Z2</accession>
<sequence length="81" mass="8956">MPSEPDGPNTMLNTALSPWPSFTREEADAVSKVLLSNKVNYWTGSECREFEKNLPPLPARGTPSPFPTARLRSMPHSKQSA</sequence>
<evidence type="ECO:0000313" key="2">
    <source>
        <dbReference type="EMBL" id="SUA24786.1"/>
    </source>
</evidence>
<name>A0A378W1Z2_NEIGO</name>
<dbReference type="EMBL" id="UGRI01000001">
    <property type="protein sequence ID" value="SUA24786.1"/>
    <property type="molecule type" value="Genomic_DNA"/>
</dbReference>
<reference evidence="2" key="1">
    <citation type="submission" date="2018-06" db="EMBL/GenBank/DDBJ databases">
        <authorList>
            <consortium name="Pathogen Informatics"/>
            <person name="Doyle S."/>
        </authorList>
    </citation>
    <scope>NUCLEOTIDE SEQUENCE [LARGE SCALE GENOMIC DNA]</scope>
    <source>
        <strain evidence="2">NCTC11421</strain>
    </source>
</reference>
<proteinExistence type="predicted"/>
<dbReference type="AlphaFoldDB" id="A0A378W1Z2"/>
<feature type="region of interest" description="Disordered" evidence="1">
    <location>
        <begin position="52"/>
        <end position="81"/>
    </location>
</feature>
<protein>
    <submittedName>
        <fullName evidence="2">Pilin glycosylation protein</fullName>
    </submittedName>
</protein>
<organism evidence="2">
    <name type="scientific">Neisseria gonorrhoeae</name>
    <dbReference type="NCBI Taxonomy" id="485"/>
    <lineage>
        <taxon>Bacteria</taxon>
        <taxon>Pseudomonadati</taxon>
        <taxon>Pseudomonadota</taxon>
        <taxon>Betaproteobacteria</taxon>
        <taxon>Neisseriales</taxon>
        <taxon>Neisseriaceae</taxon>
        <taxon>Neisseria</taxon>
    </lineage>
</organism>
<evidence type="ECO:0000256" key="1">
    <source>
        <dbReference type="SAM" id="MobiDB-lite"/>
    </source>
</evidence>
<gene>
    <name evidence="2" type="primary">pglC_1</name>
    <name evidence="2" type="ORF">NCTC11421_02790</name>
</gene>